<dbReference type="SUPFAM" id="SSF56219">
    <property type="entry name" value="DNase I-like"/>
    <property type="match status" value="1"/>
</dbReference>
<reference evidence="1" key="1">
    <citation type="submission" date="2020-04" db="EMBL/GenBank/DDBJ databases">
        <authorList>
            <person name="Alioto T."/>
            <person name="Alioto T."/>
            <person name="Gomez Garrido J."/>
        </authorList>
    </citation>
    <scope>NUCLEOTIDE SEQUENCE</scope>
    <source>
        <strain evidence="1">A484AB</strain>
    </source>
</reference>
<dbReference type="Proteomes" id="UP001152795">
    <property type="component" value="Unassembled WGS sequence"/>
</dbReference>
<sequence>MNNLKSGIHLLALTETWAGSHMLDSELESPGYKLFRRDRGSTGGGIAVYVKSEIVAIRRDDLEDSSVEGLWLEILLPKSRAFLVGTFYRPPNASKYHDKDFMAKLDNSLDGVTSEGKELLILGDFNCDFLAKRASIPDCKQLRALFKSLHIKQLIKEATRITPESSTLLDLIATNNSQNISTSGVISSSLSDHEMVYCIRKLNWKRAPAQIKTFRNYVNYDANNFCNDLNDVNLTPENIPDEDLCDQPRDYLLRKARRTASDEDWANYRTLRNRVTNMIKKAKGAYNRQLLEDNKDNDKAFWRTVKKIIPGESKEVSSNIKVGENITSDKLTIATAFNKYFVGTVTRLFESAERSITDLGGMIVARTFDPSRVQLSTFQFKEIPVSFTLKQLRGFKTGKAVGLDNIPPRLLKDHLLPLLTLPYGRKGKVEDLDSYRPISVLPIASKLLERAVHTQLCEYLKEHNILSPHQCGFRKAHSTEFAALSLADTIRRNIEQGQLTGALFIDFQKAFDSIDHSVLLNKLSALGIVDHELVWFEGYLHIRSQIVGYQGVYSEAEYLTSGVPQGSILGPLLFVLYLNDLPSVVRNCKILMYADDTVLFYPHSDVAVIQQKLNDDLELIGTWLLDN</sequence>
<keyword evidence="2" id="KW-1185">Reference proteome</keyword>
<dbReference type="PANTHER" id="PTHR47510">
    <property type="entry name" value="REVERSE TRANSCRIPTASE DOMAIN-CONTAINING PROTEIN"/>
    <property type="match status" value="1"/>
</dbReference>
<dbReference type="EMBL" id="CACRXK020013697">
    <property type="protein sequence ID" value="CAB4025598.1"/>
    <property type="molecule type" value="Genomic_DNA"/>
</dbReference>
<dbReference type="SUPFAM" id="SSF56672">
    <property type="entry name" value="DNA/RNA polymerases"/>
    <property type="match status" value="1"/>
</dbReference>
<dbReference type="PROSITE" id="PS50878">
    <property type="entry name" value="RT_POL"/>
    <property type="match status" value="1"/>
</dbReference>
<evidence type="ECO:0000313" key="1">
    <source>
        <dbReference type="EMBL" id="CAB4025598.1"/>
    </source>
</evidence>
<proteinExistence type="predicted"/>
<dbReference type="Pfam" id="PF00078">
    <property type="entry name" value="RVT_1"/>
    <property type="match status" value="1"/>
</dbReference>
<protein>
    <submittedName>
        <fullName evidence="1">Uncharacterized protein</fullName>
    </submittedName>
</protein>
<dbReference type="PANTHER" id="PTHR47510:SF3">
    <property type="entry name" value="ENDO_EXONUCLEASE_PHOSPHATASE DOMAIN-CONTAINING PROTEIN"/>
    <property type="match status" value="1"/>
</dbReference>
<dbReference type="GO" id="GO:0003824">
    <property type="term" value="F:catalytic activity"/>
    <property type="evidence" value="ECO:0007669"/>
    <property type="project" value="InterPro"/>
</dbReference>
<name>A0A7D9L2C5_PARCT</name>
<dbReference type="CDD" id="cd01650">
    <property type="entry name" value="RT_nLTR_like"/>
    <property type="match status" value="1"/>
</dbReference>
<dbReference type="Pfam" id="PF03372">
    <property type="entry name" value="Exo_endo_phos"/>
    <property type="match status" value="1"/>
</dbReference>
<dbReference type="InterPro" id="IPR000477">
    <property type="entry name" value="RT_dom"/>
</dbReference>
<gene>
    <name evidence="1" type="ORF">PACLA_8A048245</name>
</gene>
<dbReference type="AlphaFoldDB" id="A0A7D9L2C5"/>
<comment type="caution">
    <text evidence="1">The sequence shown here is derived from an EMBL/GenBank/DDBJ whole genome shotgun (WGS) entry which is preliminary data.</text>
</comment>
<dbReference type="Gene3D" id="3.60.10.10">
    <property type="entry name" value="Endonuclease/exonuclease/phosphatase"/>
    <property type="match status" value="1"/>
</dbReference>
<accession>A0A7D9L2C5</accession>
<dbReference type="InterPro" id="IPR043502">
    <property type="entry name" value="DNA/RNA_pol_sf"/>
</dbReference>
<dbReference type="InterPro" id="IPR036691">
    <property type="entry name" value="Endo/exonu/phosph_ase_sf"/>
</dbReference>
<dbReference type="InterPro" id="IPR005135">
    <property type="entry name" value="Endo/exonuclease/phosphatase"/>
</dbReference>
<evidence type="ECO:0000313" key="2">
    <source>
        <dbReference type="Proteomes" id="UP001152795"/>
    </source>
</evidence>
<organism evidence="1 2">
    <name type="scientific">Paramuricea clavata</name>
    <name type="common">Red gorgonian</name>
    <name type="synonym">Violescent sea-whip</name>
    <dbReference type="NCBI Taxonomy" id="317549"/>
    <lineage>
        <taxon>Eukaryota</taxon>
        <taxon>Metazoa</taxon>
        <taxon>Cnidaria</taxon>
        <taxon>Anthozoa</taxon>
        <taxon>Octocorallia</taxon>
        <taxon>Malacalcyonacea</taxon>
        <taxon>Plexauridae</taxon>
        <taxon>Paramuricea</taxon>
    </lineage>
</organism>
<feature type="non-terminal residue" evidence="1">
    <location>
        <position position="627"/>
    </location>
</feature>